<dbReference type="EMBL" id="CP136511">
    <property type="protein sequence ID" value="WOD14229.1"/>
    <property type="molecule type" value="Genomic_DNA"/>
</dbReference>
<name>A0ABZ0ECN2_9BURK</name>
<organism evidence="1 2">
    <name type="scientific">Paraburkholderia kirstenboschensis</name>
    <dbReference type="NCBI Taxonomy" id="1245436"/>
    <lineage>
        <taxon>Bacteria</taxon>
        <taxon>Pseudomonadati</taxon>
        <taxon>Pseudomonadota</taxon>
        <taxon>Betaproteobacteria</taxon>
        <taxon>Burkholderiales</taxon>
        <taxon>Burkholderiaceae</taxon>
        <taxon>Paraburkholderia</taxon>
    </lineage>
</organism>
<sequence>MLHIDATEKEGGVWLMSDVDYARLCRAFETFGRQLSVASLAGIAKAEARMVNGLLKAERTLALAEASA</sequence>
<reference evidence="1 2" key="1">
    <citation type="submission" date="2023-10" db="EMBL/GenBank/DDBJ databases">
        <title>Surface-active antibiotics is a multifunctional adaptation for post-fire microbes.</title>
        <authorList>
            <person name="Liu M.D."/>
            <person name="Du Y."/>
            <person name="Koupaei S.K."/>
            <person name="Kim N.R."/>
            <person name="Zhang W."/>
            <person name="Traxler M.F."/>
        </authorList>
    </citation>
    <scope>NUCLEOTIDE SEQUENCE [LARGE SCALE GENOMIC DNA]</scope>
    <source>
        <strain evidence="1 2">F3</strain>
    </source>
</reference>
<accession>A0ABZ0ECN2</accession>
<evidence type="ECO:0000313" key="1">
    <source>
        <dbReference type="EMBL" id="WOD14229.1"/>
    </source>
</evidence>
<dbReference type="RefSeq" id="WP_317016049.1">
    <property type="nucleotide sequence ID" value="NZ_CP136511.1"/>
</dbReference>
<proteinExistence type="predicted"/>
<evidence type="ECO:0000313" key="2">
    <source>
        <dbReference type="Proteomes" id="UP001302652"/>
    </source>
</evidence>
<keyword evidence="2" id="KW-1185">Reference proteome</keyword>
<dbReference type="Proteomes" id="UP001302652">
    <property type="component" value="Chromosome 3"/>
</dbReference>
<protein>
    <submittedName>
        <fullName evidence="1">Uncharacterized protein</fullName>
    </submittedName>
</protein>
<gene>
    <name evidence="1" type="ORF">RW095_01580</name>
</gene>